<dbReference type="GO" id="GO:0009245">
    <property type="term" value="P:lipid A biosynthetic process"/>
    <property type="evidence" value="ECO:0007669"/>
    <property type="project" value="TreeGrafter"/>
</dbReference>
<evidence type="ECO:0000259" key="7">
    <source>
        <dbReference type="Pfam" id="PF00149"/>
    </source>
</evidence>
<proteinExistence type="predicted"/>
<keyword evidence="3" id="KW-0479">Metal-binding</keyword>
<evidence type="ECO:0000256" key="4">
    <source>
        <dbReference type="ARBA" id="ARBA00022801"/>
    </source>
</evidence>
<dbReference type="AlphaFoldDB" id="A0A4R6H9G8"/>
<evidence type="ECO:0000256" key="1">
    <source>
        <dbReference type="ARBA" id="ARBA00022475"/>
    </source>
</evidence>
<feature type="domain" description="Calcineurin-like phosphoesterase" evidence="7">
    <location>
        <begin position="7"/>
        <end position="210"/>
    </location>
</feature>
<evidence type="ECO:0000256" key="5">
    <source>
        <dbReference type="ARBA" id="ARBA00023136"/>
    </source>
</evidence>
<keyword evidence="6" id="KW-0464">Manganese</keyword>
<dbReference type="GO" id="GO:0008758">
    <property type="term" value="F:UDP-2,3-diacylglucosamine hydrolase activity"/>
    <property type="evidence" value="ECO:0007669"/>
    <property type="project" value="TreeGrafter"/>
</dbReference>
<dbReference type="SUPFAM" id="SSF56300">
    <property type="entry name" value="Metallo-dependent phosphatases"/>
    <property type="match status" value="1"/>
</dbReference>
<dbReference type="CDD" id="cd07398">
    <property type="entry name" value="MPP_YbbF-LpxH"/>
    <property type="match status" value="1"/>
</dbReference>
<dbReference type="GO" id="GO:0016020">
    <property type="term" value="C:membrane"/>
    <property type="evidence" value="ECO:0007669"/>
    <property type="project" value="GOC"/>
</dbReference>
<dbReference type="InterPro" id="IPR029052">
    <property type="entry name" value="Metallo-depent_PP-like"/>
</dbReference>
<evidence type="ECO:0000256" key="2">
    <source>
        <dbReference type="ARBA" id="ARBA00022519"/>
    </source>
</evidence>
<evidence type="ECO:0000313" key="9">
    <source>
        <dbReference type="Proteomes" id="UP000294848"/>
    </source>
</evidence>
<dbReference type="Pfam" id="PF00149">
    <property type="entry name" value="Metallophos"/>
    <property type="match status" value="1"/>
</dbReference>
<dbReference type="PANTHER" id="PTHR34990">
    <property type="entry name" value="UDP-2,3-DIACYLGLUCOSAMINE HYDROLASE-RELATED"/>
    <property type="match status" value="1"/>
</dbReference>
<sequence>MTNYQGKIYFISDTHLGAPALSNNLEREKLLVRWLDEIKQDAAALFLMGDIFDYWFEYKTVAPRGFTRFLGKLAELSDSGIPIHFFTGNHDVWVFDYLPKEIGFQLHREEMRVTLSGKKFFLAHGDGLDPYDKGYHFLKKLFTNRFLQWLNSWLHPDVGIRLAHAWSKKSRLSKGMFVPFKGEDAEGLYLFAKSVLEQEEVDYFIFGHRHLLLDLPLGKKSRYINLGDWITHFSYGVFDGNKFELKTYKGPGEKPKN</sequence>
<keyword evidence="4 8" id="KW-0378">Hydrolase</keyword>
<accession>A0A4R6H9G8</accession>
<dbReference type="Proteomes" id="UP000294848">
    <property type="component" value="Unassembled WGS sequence"/>
</dbReference>
<dbReference type="PANTHER" id="PTHR34990:SF1">
    <property type="entry name" value="UDP-2,3-DIACYLGLUCOSAMINE HYDROLASE"/>
    <property type="match status" value="1"/>
</dbReference>
<comment type="caution">
    <text evidence="8">The sequence shown here is derived from an EMBL/GenBank/DDBJ whole genome shotgun (WGS) entry which is preliminary data.</text>
</comment>
<dbReference type="OrthoDB" id="9802481at2"/>
<dbReference type="Gene3D" id="3.60.21.10">
    <property type="match status" value="1"/>
</dbReference>
<dbReference type="EMBL" id="SNWI01000001">
    <property type="protein sequence ID" value="TDO04950.1"/>
    <property type="molecule type" value="Genomic_DNA"/>
</dbReference>
<keyword evidence="1" id="KW-1003">Cell membrane</keyword>
<protein>
    <submittedName>
        <fullName evidence="8">UDP-2,3-diacylglucosamine hydrolase</fullName>
    </submittedName>
</protein>
<keyword evidence="5" id="KW-0472">Membrane</keyword>
<gene>
    <name evidence="8" type="ORF">DET52_101302</name>
</gene>
<keyword evidence="2" id="KW-0997">Cell inner membrane</keyword>
<evidence type="ECO:0000256" key="6">
    <source>
        <dbReference type="ARBA" id="ARBA00023211"/>
    </source>
</evidence>
<dbReference type="GO" id="GO:0046872">
    <property type="term" value="F:metal ion binding"/>
    <property type="evidence" value="ECO:0007669"/>
    <property type="project" value="UniProtKB-KW"/>
</dbReference>
<reference evidence="8 9" key="1">
    <citation type="submission" date="2019-03" db="EMBL/GenBank/DDBJ databases">
        <title>Freshwater and sediment microbial communities from various areas in North America, analyzing microbe dynamics in response to fracking.</title>
        <authorList>
            <person name="Lamendella R."/>
        </authorList>
    </citation>
    <scope>NUCLEOTIDE SEQUENCE [LARGE SCALE GENOMIC DNA]</scope>
    <source>
        <strain evidence="8 9">114D</strain>
    </source>
</reference>
<organism evidence="8 9">
    <name type="scientific">Sunxiuqinia elliptica</name>
    <dbReference type="NCBI Taxonomy" id="655355"/>
    <lineage>
        <taxon>Bacteria</taxon>
        <taxon>Pseudomonadati</taxon>
        <taxon>Bacteroidota</taxon>
        <taxon>Bacteroidia</taxon>
        <taxon>Marinilabiliales</taxon>
        <taxon>Prolixibacteraceae</taxon>
        <taxon>Sunxiuqinia</taxon>
    </lineage>
</organism>
<dbReference type="InterPro" id="IPR004843">
    <property type="entry name" value="Calcineurin-like_PHP"/>
</dbReference>
<dbReference type="RefSeq" id="WP_133463086.1">
    <property type="nucleotide sequence ID" value="NZ_SNWI01000001.1"/>
</dbReference>
<name>A0A4R6H9G8_9BACT</name>
<evidence type="ECO:0000256" key="3">
    <source>
        <dbReference type="ARBA" id="ARBA00022723"/>
    </source>
</evidence>
<dbReference type="InterPro" id="IPR043461">
    <property type="entry name" value="LpxH-like"/>
</dbReference>
<evidence type="ECO:0000313" key="8">
    <source>
        <dbReference type="EMBL" id="TDO04950.1"/>
    </source>
</evidence>